<dbReference type="OrthoDB" id="5525680at2759"/>
<dbReference type="PANTHER" id="PTHR34187:SF2">
    <property type="entry name" value="DUF202 DOMAIN-CONTAINING PROTEIN"/>
    <property type="match status" value="1"/>
</dbReference>
<keyword evidence="1" id="KW-0812">Transmembrane</keyword>
<dbReference type="PANTHER" id="PTHR34187">
    <property type="entry name" value="FGR18P"/>
    <property type="match status" value="1"/>
</dbReference>
<evidence type="ECO:0000313" key="2">
    <source>
        <dbReference type="EMBL" id="KZP09905.1"/>
    </source>
</evidence>
<feature type="transmembrane region" description="Helical" evidence="1">
    <location>
        <begin position="61"/>
        <end position="78"/>
    </location>
</feature>
<keyword evidence="1" id="KW-1133">Transmembrane helix</keyword>
<evidence type="ECO:0008006" key="4">
    <source>
        <dbReference type="Google" id="ProtNLM"/>
    </source>
</evidence>
<evidence type="ECO:0000256" key="1">
    <source>
        <dbReference type="SAM" id="Phobius"/>
    </source>
</evidence>
<keyword evidence="3" id="KW-1185">Reference proteome</keyword>
<proteinExistence type="predicted"/>
<sequence>MPRMVDNVGSTARDYCMLERNLLSYFKLALLLSLLSSSVLLKVRLPGPVEDSHAGVPMASIQILASLAALAVGLHSYWTDQKAMRNMRAFLMTQNSHLGILTLMLGLVITTAIVLLSTTKEL</sequence>
<feature type="transmembrane region" description="Helical" evidence="1">
    <location>
        <begin position="98"/>
        <end position="117"/>
    </location>
</feature>
<name>A0A165YTM8_9AGAM</name>
<feature type="transmembrane region" description="Helical" evidence="1">
    <location>
        <begin position="21"/>
        <end position="41"/>
    </location>
</feature>
<dbReference type="InterPro" id="IPR052053">
    <property type="entry name" value="IM_YidH-like"/>
</dbReference>
<accession>A0A165YTM8</accession>
<dbReference type="Proteomes" id="UP000076532">
    <property type="component" value="Unassembled WGS sequence"/>
</dbReference>
<organism evidence="2 3">
    <name type="scientific">Athelia psychrophila</name>
    <dbReference type="NCBI Taxonomy" id="1759441"/>
    <lineage>
        <taxon>Eukaryota</taxon>
        <taxon>Fungi</taxon>
        <taxon>Dikarya</taxon>
        <taxon>Basidiomycota</taxon>
        <taxon>Agaricomycotina</taxon>
        <taxon>Agaricomycetes</taxon>
        <taxon>Agaricomycetidae</taxon>
        <taxon>Atheliales</taxon>
        <taxon>Atheliaceae</taxon>
        <taxon>Athelia</taxon>
    </lineage>
</organism>
<dbReference type="AlphaFoldDB" id="A0A165YTM8"/>
<keyword evidence="1" id="KW-0472">Membrane</keyword>
<gene>
    <name evidence="2" type="ORF">FIBSPDRAFT_900149</name>
</gene>
<evidence type="ECO:0000313" key="3">
    <source>
        <dbReference type="Proteomes" id="UP000076532"/>
    </source>
</evidence>
<reference evidence="2 3" key="1">
    <citation type="journal article" date="2016" name="Mol. Biol. Evol.">
        <title>Comparative Genomics of Early-Diverging Mushroom-Forming Fungi Provides Insights into the Origins of Lignocellulose Decay Capabilities.</title>
        <authorList>
            <person name="Nagy L.G."/>
            <person name="Riley R."/>
            <person name="Tritt A."/>
            <person name="Adam C."/>
            <person name="Daum C."/>
            <person name="Floudas D."/>
            <person name="Sun H."/>
            <person name="Yadav J.S."/>
            <person name="Pangilinan J."/>
            <person name="Larsson K.H."/>
            <person name="Matsuura K."/>
            <person name="Barry K."/>
            <person name="Labutti K."/>
            <person name="Kuo R."/>
            <person name="Ohm R.A."/>
            <person name="Bhattacharya S.S."/>
            <person name="Shirouzu T."/>
            <person name="Yoshinaga Y."/>
            <person name="Martin F.M."/>
            <person name="Grigoriev I.V."/>
            <person name="Hibbett D.S."/>
        </authorList>
    </citation>
    <scope>NUCLEOTIDE SEQUENCE [LARGE SCALE GENOMIC DNA]</scope>
    <source>
        <strain evidence="2 3">CBS 109695</strain>
    </source>
</reference>
<protein>
    <recommendedName>
        <fullName evidence="4">DUF202 domain-containing protein</fullName>
    </recommendedName>
</protein>
<dbReference type="EMBL" id="KV417690">
    <property type="protein sequence ID" value="KZP09905.1"/>
    <property type="molecule type" value="Genomic_DNA"/>
</dbReference>